<feature type="region of interest" description="Disordered" evidence="1">
    <location>
        <begin position="64"/>
        <end position="84"/>
    </location>
</feature>
<dbReference type="EMBL" id="CP034209">
    <property type="protein sequence ID" value="QBZ64794.1"/>
    <property type="molecule type" value="Genomic_DNA"/>
</dbReference>
<feature type="compositionally biased region" description="Basic and acidic residues" evidence="1">
    <location>
        <begin position="69"/>
        <end position="84"/>
    </location>
</feature>
<proteinExistence type="predicted"/>
<reference evidence="2 3" key="1">
    <citation type="journal article" date="2019" name="Mol. Biol. Evol.">
        <title>Blast fungal genomes show frequent chromosomal changes, gene gains and losses, and effector gene turnover.</title>
        <authorList>
            <person name="Gomez Luciano L.B."/>
            <person name="Jason Tsai I."/>
            <person name="Chuma I."/>
            <person name="Tosa Y."/>
            <person name="Chen Y.H."/>
            <person name="Li J.Y."/>
            <person name="Li M.Y."/>
            <person name="Jade Lu M.Y."/>
            <person name="Nakayashiki H."/>
            <person name="Li W.H."/>
        </authorList>
    </citation>
    <scope>NUCLEOTIDE SEQUENCE [LARGE SCALE GENOMIC DNA]</scope>
    <source>
        <strain evidence="2">MZ5-1-6</strain>
    </source>
</reference>
<sequence length="84" mass="9530">MPFRRKIISIQLSSDSLILVDGKDQSKNVCWTRLTWRMDSLSAKLCTKKNKISNPIVNCMQAVGQQDQIRPERDTQPKEDGAPA</sequence>
<evidence type="ECO:0000313" key="3">
    <source>
        <dbReference type="Proteomes" id="UP000294847"/>
    </source>
</evidence>
<evidence type="ECO:0000313" key="2">
    <source>
        <dbReference type="EMBL" id="QBZ64794.1"/>
    </source>
</evidence>
<dbReference type="AlphaFoldDB" id="A0A4P7NQV6"/>
<accession>A0A4P7NQV6</accession>
<gene>
    <name evidence="2" type="ORF">PoMZ_06495</name>
</gene>
<name>A0A4P7NQV6_PYROR</name>
<dbReference type="Proteomes" id="UP000294847">
    <property type="component" value="Chromosome 6"/>
</dbReference>
<organism evidence="2 3">
    <name type="scientific">Pyricularia oryzae</name>
    <name type="common">Rice blast fungus</name>
    <name type="synonym">Magnaporthe oryzae</name>
    <dbReference type="NCBI Taxonomy" id="318829"/>
    <lineage>
        <taxon>Eukaryota</taxon>
        <taxon>Fungi</taxon>
        <taxon>Dikarya</taxon>
        <taxon>Ascomycota</taxon>
        <taxon>Pezizomycotina</taxon>
        <taxon>Sordariomycetes</taxon>
        <taxon>Sordariomycetidae</taxon>
        <taxon>Magnaporthales</taxon>
        <taxon>Pyriculariaceae</taxon>
        <taxon>Pyricularia</taxon>
    </lineage>
</organism>
<protein>
    <submittedName>
        <fullName evidence="2">Uncharacterized protein</fullName>
    </submittedName>
</protein>
<evidence type="ECO:0000256" key="1">
    <source>
        <dbReference type="SAM" id="MobiDB-lite"/>
    </source>
</evidence>